<comment type="similarity">
    <text evidence="1">Belongs to the HupF/HypC family.</text>
</comment>
<dbReference type="PANTHER" id="PTHR35177:SF2">
    <property type="entry name" value="HYDROGENASE MATURATION FACTOR HYBG"/>
    <property type="match status" value="1"/>
</dbReference>
<comment type="caution">
    <text evidence="2">The sequence shown here is derived from an EMBL/GenBank/DDBJ whole genome shotgun (WGS) entry which is preliminary data.</text>
</comment>
<name>A0ABV1NDE1_9GAMM</name>
<dbReference type="PANTHER" id="PTHR35177">
    <property type="entry name" value="HYDROGENASE MATURATION FACTOR HYBG"/>
    <property type="match status" value="1"/>
</dbReference>
<dbReference type="Pfam" id="PF01455">
    <property type="entry name" value="HupF_HypC"/>
    <property type="match status" value="1"/>
</dbReference>
<evidence type="ECO:0000256" key="1">
    <source>
        <dbReference type="ARBA" id="ARBA00006018"/>
    </source>
</evidence>
<evidence type="ECO:0000313" key="3">
    <source>
        <dbReference type="Proteomes" id="UP001442468"/>
    </source>
</evidence>
<dbReference type="PRINTS" id="PR00445">
    <property type="entry name" value="HUPFHYPC"/>
</dbReference>
<proteinExistence type="inferred from homology"/>
<dbReference type="NCBIfam" id="TIGR00074">
    <property type="entry name" value="hypC_hupF"/>
    <property type="match status" value="1"/>
</dbReference>
<accession>A0ABV1NDE1</accession>
<dbReference type="SUPFAM" id="SSF159127">
    <property type="entry name" value="HupF/HypC-like"/>
    <property type="match status" value="1"/>
</dbReference>
<keyword evidence="3" id="KW-1185">Reference proteome</keyword>
<reference evidence="2 3" key="1">
    <citation type="submission" date="2024-05" db="EMBL/GenBank/DDBJ databases">
        <title>Halomonas sp. SSM6 16S ribosomal RNA gene Genome sequencing and assembly.</title>
        <authorList>
            <person name="Yook S."/>
        </authorList>
    </citation>
    <scope>NUCLEOTIDE SEQUENCE [LARGE SCALE GENOMIC DNA]</scope>
    <source>
        <strain evidence="2 3">SSM6</strain>
    </source>
</reference>
<gene>
    <name evidence="2" type="ORF">ABE960_06005</name>
</gene>
<dbReference type="RefSeq" id="WP_349761315.1">
    <property type="nucleotide sequence ID" value="NZ_JBEGCJ010000002.1"/>
</dbReference>
<protein>
    <submittedName>
        <fullName evidence="2">HypC/HybG/HupF family hydrogenase formation chaperone</fullName>
    </submittedName>
</protein>
<sequence length="98" mass="10585">MLTPPDEGARPPIMCLAIPMQITRIDGDTARAASRGIERDIDLMLVQDQGLAIGDFVIVHVGYALQRLEPDDALATWRLLDEMDVPGNTDDDGAPEGA</sequence>
<evidence type="ECO:0000313" key="2">
    <source>
        <dbReference type="EMBL" id="MEQ6917069.1"/>
    </source>
</evidence>
<dbReference type="InterPro" id="IPR001109">
    <property type="entry name" value="Hydrogenase_HupF/HypC"/>
</dbReference>
<organism evidence="2 3">
    <name type="scientific">Halomonas aquatica</name>
    <dbReference type="NCBI Taxonomy" id="3151123"/>
    <lineage>
        <taxon>Bacteria</taxon>
        <taxon>Pseudomonadati</taxon>
        <taxon>Pseudomonadota</taxon>
        <taxon>Gammaproteobacteria</taxon>
        <taxon>Oceanospirillales</taxon>
        <taxon>Halomonadaceae</taxon>
        <taxon>Halomonas</taxon>
    </lineage>
</organism>
<dbReference type="Proteomes" id="UP001442468">
    <property type="component" value="Unassembled WGS sequence"/>
</dbReference>
<dbReference type="EMBL" id="JBEGCJ010000002">
    <property type="protein sequence ID" value="MEQ6917069.1"/>
    <property type="molecule type" value="Genomic_DNA"/>
</dbReference>
<dbReference type="Gene3D" id="2.30.30.140">
    <property type="match status" value="1"/>
</dbReference>